<organism evidence="1 2">
    <name type="scientific">Streptomyces thermoviolaceus subsp. thermoviolaceus</name>
    <dbReference type="NCBI Taxonomy" id="66860"/>
    <lineage>
        <taxon>Bacteria</taxon>
        <taxon>Bacillati</taxon>
        <taxon>Actinomycetota</taxon>
        <taxon>Actinomycetes</taxon>
        <taxon>Kitasatosporales</taxon>
        <taxon>Streptomycetaceae</taxon>
        <taxon>Streptomyces</taxon>
    </lineage>
</organism>
<keyword evidence="2" id="KW-1185">Reference proteome</keyword>
<dbReference type="InterPro" id="IPR025851">
    <property type="entry name" value="SUKH-4"/>
</dbReference>
<proteinExistence type="predicted"/>
<dbReference type="Pfam" id="PF14435">
    <property type="entry name" value="SUKH-4"/>
    <property type="match status" value="1"/>
</dbReference>
<dbReference type="Proteomes" id="UP000635996">
    <property type="component" value="Unassembled WGS sequence"/>
</dbReference>
<dbReference type="RefSeq" id="WP_168131951.1">
    <property type="nucleotide sequence ID" value="NZ_BMVZ01000020.1"/>
</dbReference>
<comment type="caution">
    <text evidence="1">The sequence shown here is derived from an EMBL/GenBank/DDBJ whole genome shotgun (WGS) entry which is preliminary data.</text>
</comment>
<evidence type="ECO:0000313" key="1">
    <source>
        <dbReference type="EMBL" id="NJP16150.1"/>
    </source>
</evidence>
<protein>
    <submittedName>
        <fullName evidence="1">Uncharacterized protein</fullName>
    </submittedName>
</protein>
<name>A0ABX0YU86_STRTL</name>
<gene>
    <name evidence="1" type="ORF">HCJ95_18170</name>
</gene>
<sequence length="179" mass="19510">MSTICTGTVTAARTAARGRGQPGLALRIPARLMDQEFGRGRVVRFEEIDFPLALTHEPTRRFLRDTGLPEDGLLFELDVDAPLRPLTEYYADEHPDTGCAHLPAHADRLIRLGQFAEDGSLVVDGITGEVGNWSASEATLHPFEEDISTFAHGLWLFHRSLSGRGGQRGQAFAEGATGL</sequence>
<reference evidence="1 2" key="1">
    <citation type="submission" date="2020-03" db="EMBL/GenBank/DDBJ databases">
        <title>WGS of actinomycetes isolated from Thailand.</title>
        <authorList>
            <person name="Thawai C."/>
        </authorList>
    </citation>
    <scope>NUCLEOTIDE SEQUENCE [LARGE SCALE GENOMIC DNA]</scope>
    <source>
        <strain evidence="1 2">NBRC 13905</strain>
    </source>
</reference>
<accession>A0ABX0YU86</accession>
<evidence type="ECO:0000313" key="2">
    <source>
        <dbReference type="Proteomes" id="UP000635996"/>
    </source>
</evidence>
<dbReference type="EMBL" id="JAATEL010000019">
    <property type="protein sequence ID" value="NJP16150.1"/>
    <property type="molecule type" value="Genomic_DNA"/>
</dbReference>